<accession>A0A4R2QQU0</accession>
<feature type="region of interest" description="Disordered" evidence="1">
    <location>
        <begin position="1"/>
        <end position="34"/>
    </location>
</feature>
<dbReference type="OrthoDB" id="3638762at2"/>
<evidence type="ECO:0000256" key="1">
    <source>
        <dbReference type="SAM" id="MobiDB-lite"/>
    </source>
</evidence>
<feature type="transmembrane region" description="Helical" evidence="2">
    <location>
        <begin position="320"/>
        <end position="339"/>
    </location>
</feature>
<feature type="transmembrane region" description="Helical" evidence="2">
    <location>
        <begin position="96"/>
        <end position="115"/>
    </location>
</feature>
<reference evidence="3 4" key="1">
    <citation type="submission" date="2019-03" db="EMBL/GenBank/DDBJ databases">
        <title>Genomic Encyclopedia of Type Strains, Phase IV (KMG-IV): sequencing the most valuable type-strain genomes for metagenomic binning, comparative biology and taxonomic classification.</title>
        <authorList>
            <person name="Goeker M."/>
        </authorList>
    </citation>
    <scope>NUCLEOTIDE SEQUENCE [LARGE SCALE GENOMIC DNA]</scope>
    <source>
        <strain evidence="3 4">DSM 45765</strain>
    </source>
</reference>
<dbReference type="EMBL" id="SLXQ01000009">
    <property type="protein sequence ID" value="TCP49395.1"/>
    <property type="molecule type" value="Genomic_DNA"/>
</dbReference>
<dbReference type="Proteomes" id="UP000294911">
    <property type="component" value="Unassembled WGS sequence"/>
</dbReference>
<feature type="transmembrane region" description="Helical" evidence="2">
    <location>
        <begin position="558"/>
        <end position="578"/>
    </location>
</feature>
<comment type="caution">
    <text evidence="3">The sequence shown here is derived from an EMBL/GenBank/DDBJ whole genome shotgun (WGS) entry which is preliminary data.</text>
</comment>
<dbReference type="RefSeq" id="WP_132878676.1">
    <property type="nucleotide sequence ID" value="NZ_SLXQ01000009.1"/>
</dbReference>
<feature type="transmembrane region" description="Helical" evidence="2">
    <location>
        <begin position="141"/>
        <end position="164"/>
    </location>
</feature>
<sequence>MTGKPRPGRASAAQSSDDESLVVDTADTSEDGDRARRGLPGVLLAAAVATVLLIVAAVQPVVRGAEPAFGSGGWLIALAVLPLAIALLFAASGKPVVARGVIIGAAALVPGRVLADLQFLDDASVVSRPELYLPDSLASPAAATGFWAMLAGHALWLVAGVLAIRRGDTEGGADSIDGFGGPGVDGAGSDAPGSEAPAVSGSGVVAPEGAAGARLNANQRGFMWVLLIAALAAIGLLMAPFSSADPYLLALPVVESAAFTLAGGVLLALSVPLAAGLAVSAASRGTTRGVLLGVAIGLGTLQLPPLIAGLTVADLGPKPGPFLVLAAALAFVLVALSAAGRDRPLVSGDVGARRPVDRDPRLPGESTLHRITGVLAVLAGASAIVAGYTAHVLASSSPGFGPAGLSVTPTETVDSYTKLMLLPAGAVVALLGVLVAVGGGFGVAVRPALSVAWVGIPLVGAGALDTAVAATELGTARAGAGVFWTCAAMFLAAVVGVACAVAGSVEREEDGTDRAGPASVALLAALFAGGLLAFGAFGVPAMRADDYLGADLLGNFRISSVGLFAGLLAVLLAIVLASRSRPARGAALLVGAASLPALRLLELPLTGERATGAAPGPGMWLSLACAGVLLLAAILGWASRRAGVR</sequence>
<keyword evidence="2" id="KW-0472">Membrane</keyword>
<keyword evidence="2" id="KW-1133">Transmembrane helix</keyword>
<feature type="transmembrane region" description="Helical" evidence="2">
    <location>
        <begin position="371"/>
        <end position="390"/>
    </location>
</feature>
<evidence type="ECO:0000256" key="2">
    <source>
        <dbReference type="SAM" id="Phobius"/>
    </source>
</evidence>
<feature type="transmembrane region" description="Helical" evidence="2">
    <location>
        <begin position="222"/>
        <end position="241"/>
    </location>
</feature>
<protein>
    <submittedName>
        <fullName evidence="3">Uncharacterized protein</fullName>
    </submittedName>
</protein>
<feature type="transmembrane region" description="Helical" evidence="2">
    <location>
        <begin position="451"/>
        <end position="470"/>
    </location>
</feature>
<keyword evidence="4" id="KW-1185">Reference proteome</keyword>
<proteinExistence type="predicted"/>
<gene>
    <name evidence="3" type="ORF">EV191_109217</name>
</gene>
<feature type="transmembrane region" description="Helical" evidence="2">
    <location>
        <begin position="42"/>
        <end position="62"/>
    </location>
</feature>
<evidence type="ECO:0000313" key="3">
    <source>
        <dbReference type="EMBL" id="TCP49395.1"/>
    </source>
</evidence>
<feature type="transmembrane region" description="Helical" evidence="2">
    <location>
        <begin position="261"/>
        <end position="282"/>
    </location>
</feature>
<feature type="transmembrane region" description="Helical" evidence="2">
    <location>
        <begin position="585"/>
        <end position="606"/>
    </location>
</feature>
<dbReference type="AlphaFoldDB" id="A0A4R2QQU0"/>
<feature type="transmembrane region" description="Helical" evidence="2">
    <location>
        <begin position="517"/>
        <end position="538"/>
    </location>
</feature>
<feature type="transmembrane region" description="Helical" evidence="2">
    <location>
        <begin position="618"/>
        <end position="638"/>
    </location>
</feature>
<feature type="transmembrane region" description="Helical" evidence="2">
    <location>
        <begin position="482"/>
        <end position="505"/>
    </location>
</feature>
<evidence type="ECO:0000313" key="4">
    <source>
        <dbReference type="Proteomes" id="UP000294911"/>
    </source>
</evidence>
<keyword evidence="2" id="KW-0812">Transmembrane</keyword>
<feature type="transmembrane region" description="Helical" evidence="2">
    <location>
        <begin position="420"/>
        <end position="444"/>
    </location>
</feature>
<name>A0A4R2QQU0_9PSEU</name>
<feature type="transmembrane region" description="Helical" evidence="2">
    <location>
        <begin position="289"/>
        <end position="308"/>
    </location>
</feature>
<feature type="transmembrane region" description="Helical" evidence="2">
    <location>
        <begin position="68"/>
        <end position="89"/>
    </location>
</feature>
<organism evidence="3 4">
    <name type="scientific">Tamaricihabitans halophyticus</name>
    <dbReference type="NCBI Taxonomy" id="1262583"/>
    <lineage>
        <taxon>Bacteria</taxon>
        <taxon>Bacillati</taxon>
        <taxon>Actinomycetota</taxon>
        <taxon>Actinomycetes</taxon>
        <taxon>Pseudonocardiales</taxon>
        <taxon>Pseudonocardiaceae</taxon>
        <taxon>Tamaricihabitans</taxon>
    </lineage>
</organism>